<name>K0YPA1_9ACTO</name>
<dbReference type="eggNOG" id="ENOG50330G5">
    <property type="taxonomic scope" value="Bacteria"/>
</dbReference>
<dbReference type="PROSITE" id="PS51257">
    <property type="entry name" value="PROKAR_LIPOPROTEIN"/>
    <property type="match status" value="1"/>
</dbReference>
<dbReference type="HOGENOM" id="CLU_1324949_0_0_11"/>
<dbReference type="RefSeq" id="WP_004808215.1">
    <property type="nucleotide sequence ID" value="NZ_JH815217.1"/>
</dbReference>
<keyword evidence="5" id="KW-1185">Reference proteome</keyword>
<organism evidence="4 5">
    <name type="scientific">Winkia neuii BV029A5</name>
    <dbReference type="NCBI Taxonomy" id="888439"/>
    <lineage>
        <taxon>Bacteria</taxon>
        <taxon>Bacillati</taxon>
        <taxon>Actinomycetota</taxon>
        <taxon>Actinomycetes</taxon>
        <taxon>Actinomycetales</taxon>
        <taxon>Actinomycetaceae</taxon>
        <taxon>Winkia</taxon>
    </lineage>
</organism>
<evidence type="ECO:0000313" key="5">
    <source>
        <dbReference type="Proteomes" id="UP000006075"/>
    </source>
</evidence>
<dbReference type="InterPro" id="IPR025326">
    <property type="entry name" value="DUF4232"/>
</dbReference>
<evidence type="ECO:0000256" key="1">
    <source>
        <dbReference type="SAM" id="MobiDB-lite"/>
    </source>
</evidence>
<proteinExistence type="predicted"/>
<dbReference type="EMBL" id="AGWP01000009">
    <property type="protein sequence ID" value="EJZ85321.1"/>
    <property type="molecule type" value="Genomic_DNA"/>
</dbReference>
<dbReference type="Pfam" id="PF14016">
    <property type="entry name" value="DUF4232"/>
    <property type="match status" value="1"/>
</dbReference>
<feature type="compositionally biased region" description="Polar residues" evidence="1">
    <location>
        <begin position="31"/>
        <end position="51"/>
    </location>
</feature>
<accession>K0YPA1</accession>
<evidence type="ECO:0000313" key="4">
    <source>
        <dbReference type="EMBL" id="EJZ85321.1"/>
    </source>
</evidence>
<sequence>MKTQQKGAAGVCVLLALVGLAGCAGSANRSAGVSNASTASPKEQSSQSQSARPLEKEATPQGKPKRCRSKGLKLEVVQPEGGAGAGSQYYQLKLTNISKESCNIYGFPGVSFTDAGGDQIGEPAKRQGDAKELITLQSGEHATSNLQIANAQNFEGCNPQKSVALKVYPPEERNALSTDFEVAVCSSEVVNASVAPVAKAE</sequence>
<reference evidence="4 5" key="1">
    <citation type="submission" date="2012-07" db="EMBL/GenBank/DDBJ databases">
        <title>The Genome Sequence of Actinomyces neuii subsp. anitratus BVS029A5.</title>
        <authorList>
            <consortium name="The Broad Institute Genome Sequencing Platform"/>
            <person name="Earl A."/>
            <person name="Ward D."/>
            <person name="Feldgarden M."/>
            <person name="Gevers D."/>
            <person name="Saerens B."/>
            <person name="Vaneechoutte M."/>
            <person name="Walker B."/>
            <person name="Young S.K."/>
            <person name="Zeng Q."/>
            <person name="Gargeya S."/>
            <person name="Fitzgerald M."/>
            <person name="Haas B."/>
            <person name="Abouelleil A."/>
            <person name="Alvarado L."/>
            <person name="Arachchi H.M."/>
            <person name="Berlin A."/>
            <person name="Chapman S.B."/>
            <person name="Goldberg J."/>
            <person name="Griggs A."/>
            <person name="Gujja S."/>
            <person name="Hansen M."/>
            <person name="Howarth C."/>
            <person name="Imamovic A."/>
            <person name="Larimer J."/>
            <person name="McCowen C."/>
            <person name="Montmayeur A."/>
            <person name="Murphy C."/>
            <person name="Neiman D."/>
            <person name="Pearson M."/>
            <person name="Priest M."/>
            <person name="Roberts A."/>
            <person name="Saif S."/>
            <person name="Shea T."/>
            <person name="Sisk P."/>
            <person name="Sykes S."/>
            <person name="Wortman J."/>
            <person name="Nusbaum C."/>
            <person name="Birren B."/>
        </authorList>
    </citation>
    <scope>NUCLEOTIDE SEQUENCE [LARGE SCALE GENOMIC DNA]</scope>
    <source>
        <strain evidence="4 5">BVS029A5</strain>
    </source>
</reference>
<evidence type="ECO:0000259" key="3">
    <source>
        <dbReference type="Pfam" id="PF14016"/>
    </source>
</evidence>
<feature type="chain" id="PRO_5039438573" description="DUF4232 domain-containing protein" evidence="2">
    <location>
        <begin position="27"/>
        <end position="201"/>
    </location>
</feature>
<keyword evidence="2" id="KW-0732">Signal</keyword>
<dbReference type="Proteomes" id="UP000006075">
    <property type="component" value="Unassembled WGS sequence"/>
</dbReference>
<gene>
    <name evidence="4" type="ORF">HMPREF9240_01808</name>
</gene>
<feature type="domain" description="DUF4232" evidence="3">
    <location>
        <begin position="67"/>
        <end position="196"/>
    </location>
</feature>
<protein>
    <recommendedName>
        <fullName evidence="3">DUF4232 domain-containing protein</fullName>
    </recommendedName>
</protein>
<feature type="signal peptide" evidence="2">
    <location>
        <begin position="1"/>
        <end position="26"/>
    </location>
</feature>
<dbReference type="PATRIC" id="fig|888439.3.peg.1817"/>
<dbReference type="AlphaFoldDB" id="K0YPA1"/>
<feature type="region of interest" description="Disordered" evidence="1">
    <location>
        <begin position="31"/>
        <end position="72"/>
    </location>
</feature>
<comment type="caution">
    <text evidence="4">The sequence shown here is derived from an EMBL/GenBank/DDBJ whole genome shotgun (WGS) entry which is preliminary data.</text>
</comment>
<evidence type="ECO:0000256" key="2">
    <source>
        <dbReference type="SAM" id="SignalP"/>
    </source>
</evidence>